<dbReference type="EC" id="3.1.3.16" evidence="9"/>
<evidence type="ECO:0000256" key="9">
    <source>
        <dbReference type="RuleBase" id="RU369031"/>
    </source>
</evidence>
<evidence type="ECO:0000256" key="1">
    <source>
        <dbReference type="ARBA" id="ARBA00004123"/>
    </source>
</evidence>
<evidence type="ECO:0000313" key="10">
    <source>
        <dbReference type="EMBL" id="RKP21708.1"/>
    </source>
</evidence>
<dbReference type="Pfam" id="PF04722">
    <property type="entry name" value="Ssu72"/>
    <property type="match status" value="1"/>
</dbReference>
<evidence type="ECO:0000256" key="7">
    <source>
        <dbReference type="ARBA" id="ARBA00047761"/>
    </source>
</evidence>
<dbReference type="GO" id="GO:0004722">
    <property type="term" value="F:protein serine/threonine phosphatase activity"/>
    <property type="evidence" value="ECO:0007669"/>
    <property type="project" value="UniProtKB-UniRule"/>
</dbReference>
<comment type="function">
    <text evidence="9">Component of the cleavage and polyadenylation factor (CPF) complex, which plays a key role in polyadenylation-dependent pre-mRNA 3'-end formation and cooperates with cleavage factors including the CFIA complex and NAB4/CFIB. SSU72 is required for 3'-end formation of snoRNAs.</text>
</comment>
<comment type="subcellular location">
    <subcellularLocation>
        <location evidence="1 9">Nucleus</location>
    </subcellularLocation>
</comment>
<proteinExistence type="inferred from homology"/>
<evidence type="ECO:0000256" key="8">
    <source>
        <dbReference type="ARBA" id="ARBA00048336"/>
    </source>
</evidence>
<comment type="catalytic activity">
    <reaction evidence="7 9">
        <text>O-phospho-L-seryl-[protein] + H2O = L-seryl-[protein] + phosphate</text>
        <dbReference type="Rhea" id="RHEA:20629"/>
        <dbReference type="Rhea" id="RHEA-COMP:9863"/>
        <dbReference type="Rhea" id="RHEA-COMP:11604"/>
        <dbReference type="ChEBI" id="CHEBI:15377"/>
        <dbReference type="ChEBI" id="CHEBI:29999"/>
        <dbReference type="ChEBI" id="CHEBI:43474"/>
        <dbReference type="ChEBI" id="CHEBI:83421"/>
        <dbReference type="EC" id="3.1.3.16"/>
    </reaction>
</comment>
<comment type="function">
    <text evidence="9">Processively dephosphorylates Ser-5 of the heptad repeats YSPTSPS in the C-terminal domain of the largest RNA polymerase II subunit (RPB1).</text>
</comment>
<dbReference type="InterPro" id="IPR006811">
    <property type="entry name" value="RNA_pol_II_suA"/>
</dbReference>
<evidence type="ECO:0000256" key="4">
    <source>
        <dbReference type="ARBA" id="ARBA00022801"/>
    </source>
</evidence>
<dbReference type="EMBL" id="ML004935">
    <property type="protein sequence ID" value="RKP21708.1"/>
    <property type="molecule type" value="Genomic_DNA"/>
</dbReference>
<keyword evidence="6 9" id="KW-0539">Nucleus</keyword>
<evidence type="ECO:0000256" key="2">
    <source>
        <dbReference type="ARBA" id="ARBA00008978"/>
    </source>
</evidence>
<keyword evidence="5 9" id="KW-0904">Protein phosphatase</keyword>
<dbReference type="Proteomes" id="UP000281549">
    <property type="component" value="Unassembled WGS sequence"/>
</dbReference>
<accession>A0A4P9YQ72</accession>
<gene>
    <name evidence="10" type="ORF">ROZALSC1DRAFT_26911</name>
</gene>
<dbReference type="Gene3D" id="3.40.50.2300">
    <property type="match status" value="2"/>
</dbReference>
<evidence type="ECO:0000256" key="5">
    <source>
        <dbReference type="ARBA" id="ARBA00022912"/>
    </source>
</evidence>
<comment type="similarity">
    <text evidence="2 9">Belongs to the SSU72 phosphatase family.</text>
</comment>
<dbReference type="GO" id="GO:0006397">
    <property type="term" value="P:mRNA processing"/>
    <property type="evidence" value="ECO:0007669"/>
    <property type="project" value="UniProtKB-KW"/>
</dbReference>
<keyword evidence="3 9" id="KW-0507">mRNA processing</keyword>
<keyword evidence="4 9" id="KW-0378">Hydrolase</keyword>
<sequence>MEAHYVLNKHGFDVCSFGTGAKVKLPGPSIDRPNIYDFGTPYTDMYEELKRQDSDLYVQNGVYYMLERNMKIKKAPERFQDSKKILDFLITCEERCYNAVVEELTKRGGTEGTPVHVFNFDIPDTNEDAAIGARAIKDFAELIEQNYKDLDIDELAKNFQSKTNLRILYTLSFY</sequence>
<dbReference type="PANTHER" id="PTHR20383">
    <property type="entry name" value="RNA POLYMERASE II SUBUNIT A C-TERMINAL DOMAIN PHOSPHATASE"/>
    <property type="match status" value="1"/>
</dbReference>
<evidence type="ECO:0000256" key="3">
    <source>
        <dbReference type="ARBA" id="ARBA00022664"/>
    </source>
</evidence>
<evidence type="ECO:0000256" key="6">
    <source>
        <dbReference type="ARBA" id="ARBA00023242"/>
    </source>
</evidence>
<name>A0A4P9YQ72_ROZAC</name>
<comment type="catalytic activity">
    <reaction evidence="8 9">
        <text>O-phospho-L-threonyl-[protein] + H2O = L-threonyl-[protein] + phosphate</text>
        <dbReference type="Rhea" id="RHEA:47004"/>
        <dbReference type="Rhea" id="RHEA-COMP:11060"/>
        <dbReference type="Rhea" id="RHEA-COMP:11605"/>
        <dbReference type="ChEBI" id="CHEBI:15377"/>
        <dbReference type="ChEBI" id="CHEBI:30013"/>
        <dbReference type="ChEBI" id="CHEBI:43474"/>
        <dbReference type="ChEBI" id="CHEBI:61977"/>
        <dbReference type="EC" id="3.1.3.16"/>
    </reaction>
</comment>
<reference evidence="11" key="1">
    <citation type="journal article" date="2018" name="Nat. Microbiol.">
        <title>Leveraging single-cell genomics to expand the fungal tree of life.</title>
        <authorList>
            <person name="Ahrendt S.R."/>
            <person name="Quandt C.A."/>
            <person name="Ciobanu D."/>
            <person name="Clum A."/>
            <person name="Salamov A."/>
            <person name="Andreopoulos B."/>
            <person name="Cheng J.F."/>
            <person name="Woyke T."/>
            <person name="Pelin A."/>
            <person name="Henrissat B."/>
            <person name="Reynolds N.K."/>
            <person name="Benny G.L."/>
            <person name="Smith M.E."/>
            <person name="James T.Y."/>
            <person name="Grigoriev I.V."/>
        </authorList>
    </citation>
    <scope>NUCLEOTIDE SEQUENCE [LARGE SCALE GENOMIC DNA]</scope>
    <source>
        <strain evidence="11">CSF55</strain>
    </source>
</reference>
<dbReference type="AlphaFoldDB" id="A0A4P9YQ72"/>
<dbReference type="GO" id="GO:0005634">
    <property type="term" value="C:nucleus"/>
    <property type="evidence" value="ECO:0007669"/>
    <property type="project" value="UniProtKB-SubCell"/>
</dbReference>
<organism evidence="10 11">
    <name type="scientific">Rozella allomycis (strain CSF55)</name>
    <dbReference type="NCBI Taxonomy" id="988480"/>
    <lineage>
        <taxon>Eukaryota</taxon>
        <taxon>Fungi</taxon>
        <taxon>Fungi incertae sedis</taxon>
        <taxon>Cryptomycota</taxon>
        <taxon>Cryptomycota incertae sedis</taxon>
        <taxon>Rozella</taxon>
    </lineage>
</organism>
<comment type="subunit">
    <text evidence="9">Component of the cleavage and polyadenylation factor (CPF) complex.</text>
</comment>
<protein>
    <recommendedName>
        <fullName evidence="9">RNA polymerase II subunit A C-terminal domain phosphatase SSU72</fullName>
        <shortName evidence="9">CTD phosphatase SSU72</shortName>
        <ecNumber evidence="9">3.1.3.16</ecNumber>
    </recommendedName>
</protein>
<evidence type="ECO:0000313" key="11">
    <source>
        <dbReference type="Proteomes" id="UP000281549"/>
    </source>
</evidence>